<protein>
    <submittedName>
        <fullName evidence="2">Predicted protein</fullName>
    </submittedName>
</protein>
<evidence type="ECO:0000313" key="2">
    <source>
        <dbReference type="EMBL" id="BAK04099.1"/>
    </source>
</evidence>
<accession>F2E9S7</accession>
<dbReference type="AlphaFoldDB" id="F2E9S7"/>
<feature type="region of interest" description="Disordered" evidence="1">
    <location>
        <begin position="1"/>
        <end position="24"/>
    </location>
</feature>
<evidence type="ECO:0000256" key="1">
    <source>
        <dbReference type="SAM" id="MobiDB-lite"/>
    </source>
</evidence>
<sequence length="75" mass="8138">MPKVKPTPTPMPLPRSLPPDPLPARSSVALCRNSAADLSIKSRCQATPRAADPVCRRSKLPYSLPFMHRCTGLAN</sequence>
<organism evidence="2">
    <name type="scientific">Hordeum vulgare subsp. vulgare</name>
    <name type="common">Domesticated barley</name>
    <dbReference type="NCBI Taxonomy" id="112509"/>
    <lineage>
        <taxon>Eukaryota</taxon>
        <taxon>Viridiplantae</taxon>
        <taxon>Streptophyta</taxon>
        <taxon>Embryophyta</taxon>
        <taxon>Tracheophyta</taxon>
        <taxon>Spermatophyta</taxon>
        <taxon>Magnoliopsida</taxon>
        <taxon>Liliopsida</taxon>
        <taxon>Poales</taxon>
        <taxon>Poaceae</taxon>
        <taxon>BOP clade</taxon>
        <taxon>Pooideae</taxon>
        <taxon>Triticodae</taxon>
        <taxon>Triticeae</taxon>
        <taxon>Hordeinae</taxon>
        <taxon>Hordeum</taxon>
    </lineage>
</organism>
<dbReference type="EMBL" id="AK372902">
    <property type="protein sequence ID" value="BAK04099.1"/>
    <property type="molecule type" value="mRNA"/>
</dbReference>
<proteinExistence type="evidence at transcript level"/>
<reference evidence="2" key="1">
    <citation type="journal article" date="2011" name="Plant Physiol.">
        <title>Comprehensive sequence analysis of 24,783 barley full-length cDNAs derived from 12 clone libraries.</title>
        <authorList>
            <person name="Matsumoto T."/>
            <person name="Tanaka T."/>
            <person name="Sakai H."/>
            <person name="Amano N."/>
            <person name="Kanamori H."/>
            <person name="Kurita K."/>
            <person name="Kikuta A."/>
            <person name="Kamiya K."/>
            <person name="Yamamoto M."/>
            <person name="Ikawa H."/>
            <person name="Fujii N."/>
            <person name="Hori K."/>
            <person name="Itoh T."/>
            <person name="Sato K."/>
        </authorList>
    </citation>
    <scope>NUCLEOTIDE SEQUENCE</scope>
</reference>
<name>F2E9S7_HORVV</name>
<feature type="compositionally biased region" description="Pro residues" evidence="1">
    <location>
        <begin position="1"/>
        <end position="22"/>
    </location>
</feature>